<evidence type="ECO:0000256" key="1">
    <source>
        <dbReference type="SAM" id="MobiDB-lite"/>
    </source>
</evidence>
<feature type="compositionally biased region" description="Gly residues" evidence="1">
    <location>
        <begin position="728"/>
        <end position="744"/>
    </location>
</feature>
<keyword evidence="3" id="KW-1185">Reference proteome</keyword>
<gene>
    <name evidence="2" type="ORF">SAPINGB_P004822</name>
</gene>
<name>A0A5E8C2E1_9ASCO</name>
<dbReference type="RefSeq" id="XP_031855428.1">
    <property type="nucleotide sequence ID" value="XM_031999537.1"/>
</dbReference>
<dbReference type="GeneID" id="43583637"/>
<feature type="region of interest" description="Disordered" evidence="1">
    <location>
        <begin position="715"/>
        <end position="744"/>
    </location>
</feature>
<proteinExistence type="predicted"/>
<protein>
    <submittedName>
        <fullName evidence="2">Uncharacterized protein</fullName>
    </submittedName>
</protein>
<reference evidence="2 3" key="1">
    <citation type="submission" date="2019-09" db="EMBL/GenBank/DDBJ databases">
        <authorList>
            <person name="Brejova B."/>
        </authorList>
    </citation>
    <scope>NUCLEOTIDE SEQUENCE [LARGE SCALE GENOMIC DNA]</scope>
</reference>
<dbReference type="EMBL" id="CABVLU010000004">
    <property type="protein sequence ID" value="VVT56111.1"/>
    <property type="molecule type" value="Genomic_DNA"/>
</dbReference>
<dbReference type="Proteomes" id="UP000398389">
    <property type="component" value="Unassembled WGS sequence"/>
</dbReference>
<accession>A0A5E8C2E1</accession>
<dbReference type="OrthoDB" id="4024240at2759"/>
<organism evidence="2 3">
    <name type="scientific">Magnusiomyces paraingens</name>
    <dbReference type="NCBI Taxonomy" id="2606893"/>
    <lineage>
        <taxon>Eukaryota</taxon>
        <taxon>Fungi</taxon>
        <taxon>Dikarya</taxon>
        <taxon>Ascomycota</taxon>
        <taxon>Saccharomycotina</taxon>
        <taxon>Dipodascomycetes</taxon>
        <taxon>Dipodascales</taxon>
        <taxon>Dipodascaceae</taxon>
        <taxon>Magnusiomyces</taxon>
    </lineage>
</organism>
<evidence type="ECO:0000313" key="2">
    <source>
        <dbReference type="EMBL" id="VVT56111.1"/>
    </source>
</evidence>
<evidence type="ECO:0000313" key="3">
    <source>
        <dbReference type="Proteomes" id="UP000398389"/>
    </source>
</evidence>
<dbReference type="AlphaFoldDB" id="A0A5E8C2E1"/>
<sequence>MPETLSCSSKGSPQKPRMTLDALPFEVRHLIAQQCRQADAFRLCLTCKSLYESTISRLYQCIVLDSSHKHFNKEVKYKRLRPKSDLSDSYSSSSSSSFSYGFSGGFPGSVSTLDSEVSITSSALDEHSDHNDKYFAYTSVHTVGGMRRCMRALTKDPSKATYIRRFEVLNNMDLPDFEIRQFLARTLPAMTNLAIFVWSATPLLTVDLLASLTSAPVETLCLAMKLTRETVGGISELHFPHLHKLELEPFLGSEFLPHVARMLANSPETVHNLRHLHLDRSAGTAGSAGAGGGDPFLAFASLDPQGVITPAGAGGPVGNAGGVVGRDNHAADLTTRGRAFWGLDGQMDDKCISAFFGTLREQLVEKQEESRRGSYSPLRSCSIPIPGGVIYGPPGKLHLEYLGLRGVMVRGHEDFALLEQCVELSVLERLHLSGVDTYNMELDGLPDHNSAEGCDSRGRPLEAGFLPNFARQVSRGLRSVTIDWSENGRDTVPRFLAGLSSGVGAERPLESLKVVIRWSAAKAGRVSWPVLCEMYSRAIVSRHGGTLRNLVLDLGFDNTFGTETAGGQAVRFAGPGGGATQTLVMGLGGAGSFVVTTTGNTAGRGGSLGTVAALSSGCIRQLAGCKALRGLSVAAPSMGVVEEVVRGLPKLEFLRLRNSQSKPYLGQNTAYLLEDWLRYKHIVESFWREQGQDGGSKALRFVKLESYVFELQQQDPEVGSGTDPVGEKPGGGGNSNGNGSVGLGAGARAEGSGVGGGVSVILREGLGGWFAARCEGQFTQP</sequence>